<dbReference type="InterPro" id="IPR017850">
    <property type="entry name" value="Alkaline_phosphatase_core_sf"/>
</dbReference>
<keyword evidence="2 6" id="KW-0732">Signal</keyword>
<accession>A0A395RVX4</accession>
<dbReference type="SUPFAM" id="SSF53649">
    <property type="entry name" value="Alkaline phosphatase-like"/>
    <property type="match status" value="1"/>
</dbReference>
<dbReference type="Pfam" id="PF00884">
    <property type="entry name" value="Sulfatase"/>
    <property type="match status" value="1"/>
</dbReference>
<dbReference type="Gene3D" id="3.40.720.10">
    <property type="entry name" value="Alkaline Phosphatase, subunit A"/>
    <property type="match status" value="1"/>
</dbReference>
<dbReference type="PROSITE" id="PS00523">
    <property type="entry name" value="SULFATASE_1"/>
    <property type="match status" value="1"/>
</dbReference>
<dbReference type="CDD" id="cd16147">
    <property type="entry name" value="G6S"/>
    <property type="match status" value="1"/>
</dbReference>
<protein>
    <submittedName>
        <fullName evidence="8">Arylsulfatase</fullName>
    </submittedName>
</protein>
<comment type="similarity">
    <text evidence="1">Belongs to the sulfatase family.</text>
</comment>
<evidence type="ECO:0000256" key="1">
    <source>
        <dbReference type="ARBA" id="ARBA00008779"/>
    </source>
</evidence>
<comment type="caution">
    <text evidence="8">The sequence shown here is derived from an EMBL/GenBank/DDBJ whole genome shotgun (WGS) entry which is preliminary data.</text>
</comment>
<dbReference type="GO" id="GO:0008449">
    <property type="term" value="F:N-acetylglucosamine-6-sulfatase activity"/>
    <property type="evidence" value="ECO:0007669"/>
    <property type="project" value="TreeGrafter"/>
</dbReference>
<evidence type="ECO:0000313" key="8">
    <source>
        <dbReference type="EMBL" id="RGP64273.1"/>
    </source>
</evidence>
<feature type="chain" id="PRO_5017429347" evidence="6">
    <location>
        <begin position="17"/>
        <end position="1246"/>
    </location>
</feature>
<evidence type="ECO:0000256" key="4">
    <source>
        <dbReference type="ARBA" id="ARBA00023180"/>
    </source>
</evidence>
<organism evidence="8 9">
    <name type="scientific">Fusarium sporotrichioides</name>
    <dbReference type="NCBI Taxonomy" id="5514"/>
    <lineage>
        <taxon>Eukaryota</taxon>
        <taxon>Fungi</taxon>
        <taxon>Dikarya</taxon>
        <taxon>Ascomycota</taxon>
        <taxon>Pezizomycotina</taxon>
        <taxon>Sordariomycetes</taxon>
        <taxon>Hypocreomycetidae</taxon>
        <taxon>Hypocreales</taxon>
        <taxon>Nectriaceae</taxon>
        <taxon>Fusarium</taxon>
    </lineage>
</organism>
<dbReference type="EMBL" id="PXOF01000118">
    <property type="protein sequence ID" value="RGP64273.1"/>
    <property type="molecule type" value="Genomic_DNA"/>
</dbReference>
<keyword evidence="9" id="KW-1185">Reference proteome</keyword>
<feature type="signal peptide" evidence="6">
    <location>
        <begin position="1"/>
        <end position="16"/>
    </location>
</feature>
<dbReference type="PANTHER" id="PTHR43108:SF8">
    <property type="entry name" value="SD21168P"/>
    <property type="match status" value="1"/>
</dbReference>
<feature type="compositionally biased region" description="Polar residues" evidence="5">
    <location>
        <begin position="1137"/>
        <end position="1164"/>
    </location>
</feature>
<dbReference type="InterPro" id="IPR024607">
    <property type="entry name" value="Sulfatase_CS"/>
</dbReference>
<keyword evidence="3" id="KW-0378">Hydrolase</keyword>
<evidence type="ECO:0000256" key="3">
    <source>
        <dbReference type="ARBA" id="ARBA00022801"/>
    </source>
</evidence>
<dbReference type="PANTHER" id="PTHR43108">
    <property type="entry name" value="N-ACETYLGLUCOSAMINE-6-SULFATASE FAMILY MEMBER"/>
    <property type="match status" value="1"/>
</dbReference>
<evidence type="ECO:0000256" key="6">
    <source>
        <dbReference type="SAM" id="SignalP"/>
    </source>
</evidence>
<feature type="domain" description="Sulfatase N-terminal" evidence="7">
    <location>
        <begin position="19"/>
        <end position="366"/>
    </location>
</feature>
<name>A0A395RVX4_FUSSP</name>
<dbReference type="STRING" id="5514.A0A395RVX4"/>
<dbReference type="GO" id="GO:0005539">
    <property type="term" value="F:glycosaminoglycan binding"/>
    <property type="evidence" value="ECO:0007669"/>
    <property type="project" value="TreeGrafter"/>
</dbReference>
<feature type="region of interest" description="Disordered" evidence="5">
    <location>
        <begin position="1137"/>
        <end position="1165"/>
    </location>
</feature>
<reference evidence="8 9" key="1">
    <citation type="journal article" date="2018" name="PLoS Pathog.">
        <title>Evolution of structural diversity of trichothecenes, a family of toxins produced by plant pathogenic and entomopathogenic fungi.</title>
        <authorList>
            <person name="Proctor R.H."/>
            <person name="McCormick S.P."/>
            <person name="Kim H.S."/>
            <person name="Cardoza R.E."/>
            <person name="Stanley A.M."/>
            <person name="Lindo L."/>
            <person name="Kelly A."/>
            <person name="Brown D.W."/>
            <person name="Lee T."/>
            <person name="Vaughan M.M."/>
            <person name="Alexander N.J."/>
            <person name="Busman M."/>
            <person name="Gutierrez S."/>
        </authorList>
    </citation>
    <scope>NUCLEOTIDE SEQUENCE [LARGE SCALE GENOMIC DNA]</scope>
    <source>
        <strain evidence="8 9">NRRL 3299</strain>
    </source>
</reference>
<proteinExistence type="inferred from homology"/>
<dbReference type="InterPro" id="IPR000917">
    <property type="entry name" value="Sulfatase_N"/>
</dbReference>
<gene>
    <name evidence="8" type="ORF">FSPOR_8093</name>
</gene>
<evidence type="ECO:0000259" key="7">
    <source>
        <dbReference type="Pfam" id="PF00884"/>
    </source>
</evidence>
<dbReference type="Proteomes" id="UP000266152">
    <property type="component" value="Unassembled WGS sequence"/>
</dbReference>
<evidence type="ECO:0000256" key="5">
    <source>
        <dbReference type="SAM" id="MobiDB-lite"/>
    </source>
</evidence>
<evidence type="ECO:0000256" key="2">
    <source>
        <dbReference type="ARBA" id="ARBA00022729"/>
    </source>
</evidence>
<dbReference type="CDD" id="cd12148">
    <property type="entry name" value="fungal_TF_MHR"/>
    <property type="match status" value="1"/>
</dbReference>
<dbReference type="AlphaFoldDB" id="A0A395RVX4"/>
<sequence>MKSLYTLLALTGLVQAKRPNILFILTDDQDLHMESVDHMQYLKSDVVAKGTTYNQHYCTVALCCPSRATLWTGKAAHNHNVTNVSPPHGGYPKVTDVGINDDYLFLWMQDAGYNTYYSGKLWNFHGVSNYDRPFARGFNGSDFLLDPYTYRYWDTKMSHNGEKPVSYAGQYNTDVVADKAYNLLDEALSHEDPWFLTVAPIAPHSNWVFDQKHNKTYLSTPQSAYRHEHLFHDYKIPRGKSFNSLIEGAAGWPGRLDALNESVIMYNDHYQRQRLRALQSVDEMLHELALKLEAAGEIDNTYIFYSTDNGYHISQHRMHPGKECGYDTDIHIPMFLRGPGIKEGGEINVVTTHTDIASTILKLAGVDKQTDGELMPLSEPEQTNGRIEHAAIEYWGHGVPEGHYGFSSDENFEAGKFVNYYVNNTYKGLRMSNNDFSLYYSVWCTGERELYNLKDDPEQTVNLLSGSYTAQLAAAQFNVGKRPLHAIVYRLDSLIMAMKDCEGKACSRPWTVLHPRGDIASLDEALDTKYDAFYAAQPKMYFESCEAAFIKEKDITLPAPSSYPGSEQHLNVLAEHVSAAVASYHGPVEAGKVYLGSDNNSSQQDAGVIYFNYNEGQAFERPDRIEELITDEEVEELVNNNTTQPGPELEQDYDIGIGDLCDLRQGPSSVTSTHESTADNQQEVFAGLPGFITKPSFADPGYITFLQSQGALSLPPISIQCELVKSFVEYIYPRMPLLDLEAFLAAFSCPDGTKGQLSLVLYSAILFAGSIHLDKEVVCRYGYSDKRLLGEELYKRTQLLFDLEVNPDKLAAIQTALLLTCRGVPNDEVKGSCILALGMDRPTRIKEQDFNVPMLEVADLESDLLTRRHSLLQHGHVGPFDKTKELESAELCVQKTRLSVLINQILEVQVGAKSCQDEVEPAPTNNANYLKRLHAVDASLRSWKRALPRSCSYRPLVGRNGEVDRTPVDVRRHLLHMMYYTSLYTLHRPQSLPSSSYQLAARNMNRTKGFSNTVVLDSVNNITRLAAELNQHNMDCDLPVGAMTAVYPVISMHIINMKRQNKAVRDDGIVGFRLCIRILNKMQNLYSAAEVTVGFLETIVSNASSAGLGHDADRCSHVDQQTQSDQMAMLQALTTQHPQDMTEGSTVPPSSRNLLNHDTNSRKQPQVPDLFRDVDLNMHDEFPTEGATAAQLQDMPYGLDLDFHATEIDSWIDGKSHGSEMDGSNIDAYAALSSQWLNPTLPFGPS</sequence>
<evidence type="ECO:0000313" key="9">
    <source>
        <dbReference type="Proteomes" id="UP000266152"/>
    </source>
</evidence>
<keyword evidence="4" id="KW-0325">Glycoprotein</keyword>